<dbReference type="Pfam" id="PF02585">
    <property type="entry name" value="PIG-L"/>
    <property type="match status" value="1"/>
</dbReference>
<reference evidence="1" key="1">
    <citation type="submission" date="2009-12" db="EMBL/GenBank/DDBJ databases">
        <authorList>
            <person name="Kielak A."/>
            <person name="van Veen J.A."/>
            <person name="Kowalchuk G.A."/>
        </authorList>
    </citation>
    <scope>NUCLEOTIDE SEQUENCE</scope>
</reference>
<dbReference type="GO" id="GO:0016811">
    <property type="term" value="F:hydrolase activity, acting on carbon-nitrogen (but not peptide) bonds, in linear amides"/>
    <property type="evidence" value="ECO:0007669"/>
    <property type="project" value="TreeGrafter"/>
</dbReference>
<dbReference type="SUPFAM" id="SSF102588">
    <property type="entry name" value="LmbE-like"/>
    <property type="match status" value="1"/>
</dbReference>
<dbReference type="Gene3D" id="3.40.50.10320">
    <property type="entry name" value="LmbE-like"/>
    <property type="match status" value="1"/>
</dbReference>
<proteinExistence type="predicted"/>
<accession>E3T6L2</accession>
<organism evidence="1">
    <name type="scientific">uncultured bacterium 98</name>
    <dbReference type="NCBI Taxonomy" id="698395"/>
    <lineage>
        <taxon>Bacteria</taxon>
        <taxon>environmental samples</taxon>
    </lineage>
</organism>
<dbReference type="InterPro" id="IPR024078">
    <property type="entry name" value="LmbE-like_dom_sf"/>
</dbReference>
<dbReference type="InterPro" id="IPR003737">
    <property type="entry name" value="GlcNAc_PI_deacetylase-related"/>
</dbReference>
<protein>
    <recommendedName>
        <fullName evidence="2">PIG-L family deacetylase</fullName>
    </recommendedName>
</protein>
<sequence>MTVLFIFAHPDDESFCGAGLACWCRERGHDVVLVCATRGDAGKAGRAEISGAPADLAAARARELQTAAGIIGIGDIELFDYRDQHLAEAGVDEIRARLVAAIRRTRADVVLTFDPNGFNLHVDHVAISRFTSEAIAASADDRWLPDTGPGHRVRRLLWISPLPPWEASRARDLASEPGIDFVLDISPWRERKAEALRAHRTQHDSIDRHFFSQPDVDRILSVETYRQAWGPPLGRRPSGDIFEGL</sequence>
<dbReference type="EMBL" id="GU260706">
    <property type="protein sequence ID" value="ADC35955.1"/>
    <property type="molecule type" value="Genomic_DNA"/>
</dbReference>
<evidence type="ECO:0000313" key="1">
    <source>
        <dbReference type="EMBL" id="ADC35955.1"/>
    </source>
</evidence>
<evidence type="ECO:0008006" key="2">
    <source>
        <dbReference type="Google" id="ProtNLM"/>
    </source>
</evidence>
<dbReference type="AlphaFoldDB" id="E3T6L2"/>
<dbReference type="PANTHER" id="PTHR12993">
    <property type="entry name" value="N-ACETYLGLUCOSAMINYL-PHOSPHATIDYLINOSITOL DE-N-ACETYLASE-RELATED"/>
    <property type="match status" value="1"/>
</dbReference>
<reference evidence="1" key="2">
    <citation type="journal article" date="2010" name="Appl. Environ. Microbiol.">
        <title>Comparative analysis of acidobacterial genomic fragments from terrestrial and aquatic metagenomic libraries, with emphasis on acidobacteria subdivision 6.</title>
        <authorList>
            <person name="Kielak A.M."/>
            <person name="van Veen J.A."/>
            <person name="Kowalchuk G.A."/>
        </authorList>
    </citation>
    <scope>NUCLEOTIDE SEQUENCE</scope>
</reference>
<name>E3T6L2_9BACT</name>
<dbReference type="PANTHER" id="PTHR12993:SF11">
    <property type="entry name" value="N-ACETYLGLUCOSAMINYL-PHOSPHATIDYLINOSITOL DE-N-ACETYLASE"/>
    <property type="match status" value="1"/>
</dbReference>